<dbReference type="Proteomes" id="UP000827092">
    <property type="component" value="Unassembled WGS sequence"/>
</dbReference>
<dbReference type="AlphaFoldDB" id="A0AAV6V692"/>
<protein>
    <submittedName>
        <fullName evidence="1">Uncharacterized protein</fullName>
    </submittedName>
</protein>
<reference evidence="1 2" key="1">
    <citation type="journal article" date="2022" name="Nat. Ecol. Evol.">
        <title>A masculinizing supergene underlies an exaggerated male reproductive morph in a spider.</title>
        <authorList>
            <person name="Hendrickx F."/>
            <person name="De Corte Z."/>
            <person name="Sonet G."/>
            <person name="Van Belleghem S.M."/>
            <person name="Kostlbacher S."/>
            <person name="Vangestel C."/>
        </authorList>
    </citation>
    <scope>NUCLEOTIDE SEQUENCE [LARGE SCALE GENOMIC DNA]</scope>
    <source>
        <strain evidence="1">W744_W776</strain>
    </source>
</reference>
<sequence length="73" mass="8184">MPDKPQPRALSVMPCHRNHDKASLEDISNDFRDTALDVLIFFLSRVIWTHKRGSVGAYQTAQVATVVPDGYLS</sequence>
<comment type="caution">
    <text evidence="1">The sequence shown here is derived from an EMBL/GenBank/DDBJ whole genome shotgun (WGS) entry which is preliminary data.</text>
</comment>
<accession>A0AAV6V692</accession>
<evidence type="ECO:0000313" key="2">
    <source>
        <dbReference type="Proteomes" id="UP000827092"/>
    </source>
</evidence>
<name>A0AAV6V692_9ARAC</name>
<gene>
    <name evidence="1" type="ORF">JTE90_021190</name>
</gene>
<evidence type="ECO:0000313" key="1">
    <source>
        <dbReference type="EMBL" id="KAG8191588.1"/>
    </source>
</evidence>
<keyword evidence="2" id="KW-1185">Reference proteome</keyword>
<dbReference type="EMBL" id="JAFNEN010000157">
    <property type="protein sequence ID" value="KAG8191588.1"/>
    <property type="molecule type" value="Genomic_DNA"/>
</dbReference>
<organism evidence="1 2">
    <name type="scientific">Oedothorax gibbosus</name>
    <dbReference type="NCBI Taxonomy" id="931172"/>
    <lineage>
        <taxon>Eukaryota</taxon>
        <taxon>Metazoa</taxon>
        <taxon>Ecdysozoa</taxon>
        <taxon>Arthropoda</taxon>
        <taxon>Chelicerata</taxon>
        <taxon>Arachnida</taxon>
        <taxon>Araneae</taxon>
        <taxon>Araneomorphae</taxon>
        <taxon>Entelegynae</taxon>
        <taxon>Araneoidea</taxon>
        <taxon>Linyphiidae</taxon>
        <taxon>Erigoninae</taxon>
        <taxon>Oedothorax</taxon>
    </lineage>
</organism>
<proteinExistence type="predicted"/>